<protein>
    <recommendedName>
        <fullName evidence="4">Guanine nucleotide-binding protein-like 1</fullName>
    </recommendedName>
</protein>
<name>A0A830HIA4_9CHLO</name>
<feature type="region of interest" description="Disordered" evidence="5">
    <location>
        <begin position="680"/>
        <end position="710"/>
    </location>
</feature>
<evidence type="ECO:0000256" key="3">
    <source>
        <dbReference type="ARBA" id="ARBA00037770"/>
    </source>
</evidence>
<evidence type="ECO:0000313" key="8">
    <source>
        <dbReference type="Proteomes" id="UP000660262"/>
    </source>
</evidence>
<evidence type="ECO:0000256" key="4">
    <source>
        <dbReference type="ARBA" id="ARBA00039902"/>
    </source>
</evidence>
<feature type="domain" description="G" evidence="6">
    <location>
        <begin position="578"/>
        <end position="636"/>
    </location>
</feature>
<feature type="region of interest" description="Disordered" evidence="5">
    <location>
        <begin position="142"/>
        <end position="222"/>
    </location>
</feature>
<keyword evidence="1" id="KW-0547">Nucleotide-binding</keyword>
<evidence type="ECO:0000256" key="2">
    <source>
        <dbReference type="ARBA" id="ARBA00023134"/>
    </source>
</evidence>
<dbReference type="OrthoDB" id="391988at2759"/>
<dbReference type="Gene3D" id="3.40.50.300">
    <property type="entry name" value="P-loop containing nucleotide triphosphate hydrolases"/>
    <property type="match status" value="2"/>
</dbReference>
<gene>
    <name evidence="7" type="ORF">PPROV_000377100</name>
</gene>
<dbReference type="PANTHER" id="PTHR45709:SF3">
    <property type="entry name" value="GUANINE NUCLEOTIDE-BINDING PROTEIN-LIKE 1"/>
    <property type="match status" value="1"/>
</dbReference>
<dbReference type="Gene3D" id="1.25.40.20">
    <property type="entry name" value="Ankyrin repeat-containing domain"/>
    <property type="match status" value="1"/>
</dbReference>
<feature type="compositionally biased region" description="Low complexity" evidence="5">
    <location>
        <begin position="149"/>
        <end position="158"/>
    </location>
</feature>
<evidence type="ECO:0000313" key="7">
    <source>
        <dbReference type="EMBL" id="GHP05019.1"/>
    </source>
</evidence>
<dbReference type="InterPro" id="IPR043358">
    <property type="entry name" value="GNL1-like"/>
</dbReference>
<dbReference type="Pfam" id="PF01926">
    <property type="entry name" value="MMR_HSR1"/>
    <property type="match status" value="1"/>
</dbReference>
<feature type="compositionally biased region" description="Low complexity" evidence="5">
    <location>
        <begin position="533"/>
        <end position="547"/>
    </location>
</feature>
<evidence type="ECO:0000259" key="6">
    <source>
        <dbReference type="Pfam" id="PF01926"/>
    </source>
</evidence>
<reference evidence="7" key="1">
    <citation type="submission" date="2020-10" db="EMBL/GenBank/DDBJ databases">
        <title>Unveiling of a novel bifunctional photoreceptor, Dualchrome1, isolated from a cosmopolitan green alga.</title>
        <authorList>
            <person name="Suzuki S."/>
            <person name="Kawachi M."/>
        </authorList>
    </citation>
    <scope>NUCLEOTIDE SEQUENCE</scope>
    <source>
        <strain evidence="7">NIES 2893</strain>
    </source>
</reference>
<dbReference type="InterPro" id="IPR002110">
    <property type="entry name" value="Ankyrin_rpt"/>
</dbReference>
<dbReference type="Proteomes" id="UP000660262">
    <property type="component" value="Unassembled WGS sequence"/>
</dbReference>
<comment type="function">
    <text evidence="3">Possible regulatory or functional link with the histocompatibility cluster.</text>
</comment>
<feature type="compositionally biased region" description="Acidic residues" evidence="5">
    <location>
        <begin position="499"/>
        <end position="530"/>
    </location>
</feature>
<organism evidence="7 8">
    <name type="scientific">Pycnococcus provasolii</name>
    <dbReference type="NCBI Taxonomy" id="41880"/>
    <lineage>
        <taxon>Eukaryota</taxon>
        <taxon>Viridiplantae</taxon>
        <taxon>Chlorophyta</taxon>
        <taxon>Pseudoscourfieldiophyceae</taxon>
        <taxon>Pseudoscourfieldiales</taxon>
        <taxon>Pycnococcaceae</taxon>
        <taxon>Pycnococcus</taxon>
    </lineage>
</organism>
<dbReference type="GO" id="GO:0005525">
    <property type="term" value="F:GTP binding"/>
    <property type="evidence" value="ECO:0007669"/>
    <property type="project" value="UniProtKB-KW"/>
</dbReference>
<dbReference type="InterPro" id="IPR036770">
    <property type="entry name" value="Ankyrin_rpt-contain_sf"/>
</dbReference>
<dbReference type="Pfam" id="PF12796">
    <property type="entry name" value="Ank_2"/>
    <property type="match status" value="1"/>
</dbReference>
<proteinExistence type="predicted"/>
<dbReference type="GO" id="GO:0003924">
    <property type="term" value="F:GTPase activity"/>
    <property type="evidence" value="ECO:0007669"/>
    <property type="project" value="InterPro"/>
</dbReference>
<keyword evidence="2" id="KW-0342">GTP-binding</keyword>
<evidence type="ECO:0000256" key="1">
    <source>
        <dbReference type="ARBA" id="ARBA00022741"/>
    </source>
</evidence>
<dbReference type="SUPFAM" id="SSF52540">
    <property type="entry name" value="P-loop containing nucleoside triphosphate hydrolases"/>
    <property type="match status" value="1"/>
</dbReference>
<dbReference type="InterPro" id="IPR027417">
    <property type="entry name" value="P-loop_NTPase"/>
</dbReference>
<dbReference type="AlphaFoldDB" id="A0A830HIA4"/>
<sequence>MPRRSAGDQYSSDTGNVWRSSSTLQLSSVRACLARGIDVNIRNKVGWTPIHAASSSSATSPSAVTAMLDFLRRSGASLFEKDDSERTVLHTAASFGNVPAIKWLLKKESGTFKELINQADSKGLTPLDVAKGQELREILEKAGAKRGCPSSVGVPPSSQDEAHASSLPGEGKPAWEGRRAHGARRRPFSGKEKKAQLQAKRAAKRGGEHLNTSTNQSTDDEDRRLISSFGEVHDAAQKSYGLHTLISKESTNDLESRRADADRPLEGCALEAANFAELPSYPHQWLASERGGAAPFSLPPQPAFDVPASPERDAAEAATIENWASTLGERVKQSSAPFERNPRVWRQLWLLLNRADVVVCCTPCALALLHMPEPVLEPLAQRGVPVIIALTKADHLTASVREKWAAELARRYPNVHAVVPVSADGRAANVAVRGSRARWLGRADDGVQALWDILMDTHVSPRDLDENISLGDLLDRGAAEDSAARAKGGSIKHVPEPGKDDEEALGSEEETDGDDEADDDDDDDDDDDKDQIDNSTTPNSSSVSTSSDIRWKSAAAWRTARRRGDKSGARASRSYAAIGFVGEPNCGKSALVNRLLGASVAGVSTTPGRTQRLQTHFLTPYVALLDCPGLVFPKESVTRALAVVVGNLPVAQCREPYSAVRVLCHWVGLDTIRREFGLPDDARLPRRNGGSGVGCGGGDDDDDEDHNRTPSPYRLCEQIAVVNNFFTPKAARPDAARAANFLLRIVLRGSPIRVVFGPPALNDDTD</sequence>
<dbReference type="PANTHER" id="PTHR45709">
    <property type="entry name" value="LARGE SUBUNIT GTPASE 1 HOMOLOG-RELATED"/>
    <property type="match status" value="1"/>
</dbReference>
<dbReference type="SUPFAM" id="SSF48403">
    <property type="entry name" value="Ankyrin repeat"/>
    <property type="match status" value="1"/>
</dbReference>
<accession>A0A830HIA4</accession>
<feature type="region of interest" description="Disordered" evidence="5">
    <location>
        <begin position="481"/>
        <end position="548"/>
    </location>
</feature>
<keyword evidence="8" id="KW-1185">Reference proteome</keyword>
<comment type="caution">
    <text evidence="7">The sequence shown here is derived from an EMBL/GenBank/DDBJ whole genome shotgun (WGS) entry which is preliminary data.</text>
</comment>
<evidence type="ECO:0000256" key="5">
    <source>
        <dbReference type="SAM" id="MobiDB-lite"/>
    </source>
</evidence>
<dbReference type="EMBL" id="BNJQ01000009">
    <property type="protein sequence ID" value="GHP05019.1"/>
    <property type="molecule type" value="Genomic_DNA"/>
</dbReference>
<dbReference type="InterPro" id="IPR006073">
    <property type="entry name" value="GTP-bd"/>
</dbReference>